<comment type="caution">
    <text evidence="1">The sequence shown here is derived from an EMBL/GenBank/DDBJ whole genome shotgun (WGS) entry which is preliminary data.</text>
</comment>
<dbReference type="Gene3D" id="3.30.460.40">
    <property type="match status" value="1"/>
</dbReference>
<reference evidence="1 2" key="1">
    <citation type="submission" date="2017-10" db="EMBL/GenBank/DDBJ databases">
        <title>Sequencing the genomes of 1000 actinobacteria strains.</title>
        <authorList>
            <person name="Klenk H.-P."/>
        </authorList>
    </citation>
    <scope>NUCLEOTIDE SEQUENCE [LARGE SCALE GENOMIC DNA]</scope>
    <source>
        <strain evidence="1 2">DSM 21798</strain>
    </source>
</reference>
<gene>
    <name evidence="1" type="ORF">ATJ78_2755</name>
</gene>
<dbReference type="EMBL" id="PDJE01000001">
    <property type="protein sequence ID" value="PFG31776.1"/>
    <property type="molecule type" value="Genomic_DNA"/>
</dbReference>
<protein>
    <recommendedName>
        <fullName evidence="3">Aminoglycoside-2''-adenylyltransferase</fullName>
    </recommendedName>
</protein>
<dbReference type="RefSeq" id="WP_156088595.1">
    <property type="nucleotide sequence ID" value="NZ_PDJE01000001.1"/>
</dbReference>
<name>A0A2A9DZH1_9MICO</name>
<dbReference type="AlphaFoldDB" id="A0A2A9DZH1"/>
<evidence type="ECO:0000313" key="2">
    <source>
        <dbReference type="Proteomes" id="UP000221369"/>
    </source>
</evidence>
<sequence>MPEMSDAEFTRLYGEWAARTPADAGAFFAEYSGTWWVAGGWSIEAYTGVPRPHEDMDIGVLRAEFAELRRHLRGRLDAWTPTYGTLTPLLPDDRPDAAADDVLPEGCAQLWTRADAASRWEFDILLSPGDAQTWVYKRDPVVRMPMSDALWERDGVHYLRPEIQLLYKAKGDRAKDRDDLAAVMPRLSDERRSWLVDALARTAPQHPWLELLDER</sequence>
<dbReference type="Proteomes" id="UP000221369">
    <property type="component" value="Unassembled WGS sequence"/>
</dbReference>
<proteinExistence type="predicted"/>
<organism evidence="1 2">
    <name type="scientific">Paramicrobacterium agarici</name>
    <dbReference type="NCBI Taxonomy" id="630514"/>
    <lineage>
        <taxon>Bacteria</taxon>
        <taxon>Bacillati</taxon>
        <taxon>Actinomycetota</taxon>
        <taxon>Actinomycetes</taxon>
        <taxon>Micrococcales</taxon>
        <taxon>Microbacteriaceae</taxon>
        <taxon>Paramicrobacterium</taxon>
    </lineage>
</organism>
<dbReference type="Pfam" id="PF10706">
    <property type="entry name" value="Aminoglyc_resit"/>
    <property type="match status" value="1"/>
</dbReference>
<evidence type="ECO:0000313" key="1">
    <source>
        <dbReference type="EMBL" id="PFG31776.1"/>
    </source>
</evidence>
<keyword evidence="2" id="KW-1185">Reference proteome</keyword>
<evidence type="ECO:0008006" key="3">
    <source>
        <dbReference type="Google" id="ProtNLM"/>
    </source>
</evidence>
<dbReference type="InterPro" id="IPR019646">
    <property type="entry name" value="Aminoglyc_AdlTrfase"/>
</dbReference>
<accession>A0A2A9DZH1</accession>